<dbReference type="NCBIfam" id="TIGR01826">
    <property type="entry name" value="CofD_related"/>
    <property type="match status" value="1"/>
</dbReference>
<reference evidence="4" key="1">
    <citation type="journal article" date="2019" name="Int. J. Syst. Evol. Microbiol.">
        <title>The Global Catalogue of Microorganisms (GCM) 10K type strain sequencing project: providing services to taxonomists for standard genome sequencing and annotation.</title>
        <authorList>
            <consortium name="The Broad Institute Genomics Platform"/>
            <consortium name="The Broad Institute Genome Sequencing Center for Infectious Disease"/>
            <person name="Wu L."/>
            <person name="Ma J."/>
        </authorList>
    </citation>
    <scope>NUCLEOTIDE SEQUENCE [LARGE SCALE GENOMIC DNA]</scope>
    <source>
        <strain evidence="4">JCM 30234</strain>
    </source>
</reference>
<comment type="caution">
    <text evidence="3">The sequence shown here is derived from an EMBL/GenBank/DDBJ whole genome shotgun (WGS) entry which is preliminary data.</text>
</comment>
<protein>
    <recommendedName>
        <fullName evidence="2">Gluconeogenesis factor</fullName>
    </recommendedName>
</protein>
<comment type="subcellular location">
    <subcellularLocation>
        <location evidence="2">Cytoplasm</location>
    </subcellularLocation>
</comment>
<dbReference type="EMBL" id="JBHTGR010000055">
    <property type="protein sequence ID" value="MFC7747810.1"/>
    <property type="molecule type" value="Genomic_DNA"/>
</dbReference>
<evidence type="ECO:0000313" key="4">
    <source>
        <dbReference type="Proteomes" id="UP001596620"/>
    </source>
</evidence>
<keyword evidence="4" id="KW-1185">Reference proteome</keyword>
<dbReference type="InterPro" id="IPR038136">
    <property type="entry name" value="CofD-like_dom_sf"/>
</dbReference>
<sequence length="320" mass="34761">MKSEKNLSVVVIGGGTGMPVLLRGLKDLPVDLTALVTVADDGGSTGRLRDEMGMPAPGDIRNVIAALSDAEPMLLDLFQHRFQAGKDLTGHSMGNLLLAAMTSVTGNFLMGIQEISRVLNVKGRILPISNDNMSLHARMTDGSVVSGESQIPLAHKQIEQVYLSPQPVHPLPDAVQAIRDADLVVVSPGSLYTSIMPNLIIPQIDKALGQTSARVVYVCNVMTQEGETDGYTAADHVQAIHRHIGDDCIDSVVVHNEPIRQQVREIYAEENATPVIYDIDRLLAMGLQVIENDIIDPSKTALRHDTHKIAKLLYSMIRDE</sequence>
<proteinExistence type="inferred from homology"/>
<dbReference type="SUPFAM" id="SSF142338">
    <property type="entry name" value="CofD-like"/>
    <property type="match status" value="1"/>
</dbReference>
<evidence type="ECO:0000256" key="1">
    <source>
        <dbReference type="ARBA" id="ARBA00022490"/>
    </source>
</evidence>
<keyword evidence="1 2" id="KW-0963">Cytoplasm</keyword>
<dbReference type="RefSeq" id="WP_382360183.1">
    <property type="nucleotide sequence ID" value="NZ_JBHTGR010000055.1"/>
</dbReference>
<dbReference type="Proteomes" id="UP001596620">
    <property type="component" value="Unassembled WGS sequence"/>
</dbReference>
<dbReference type="PANTHER" id="PTHR30135">
    <property type="entry name" value="UNCHARACTERIZED PROTEIN YVCK-RELATED"/>
    <property type="match status" value="1"/>
</dbReference>
<comment type="function">
    <text evidence="2">Required for morphogenesis under gluconeogenic growth conditions.</text>
</comment>
<dbReference type="InterPro" id="IPR010119">
    <property type="entry name" value="Gluconeogen_factor"/>
</dbReference>
<organism evidence="3 4">
    <name type="scientific">Lentibacillus kimchii</name>
    <dbReference type="NCBI Taxonomy" id="1542911"/>
    <lineage>
        <taxon>Bacteria</taxon>
        <taxon>Bacillati</taxon>
        <taxon>Bacillota</taxon>
        <taxon>Bacilli</taxon>
        <taxon>Bacillales</taxon>
        <taxon>Bacillaceae</taxon>
        <taxon>Lentibacillus</taxon>
    </lineage>
</organism>
<dbReference type="PANTHER" id="PTHR30135:SF3">
    <property type="entry name" value="GLUCONEOGENESIS FACTOR-RELATED"/>
    <property type="match status" value="1"/>
</dbReference>
<evidence type="ECO:0000256" key="2">
    <source>
        <dbReference type="HAMAP-Rule" id="MF_00973"/>
    </source>
</evidence>
<comment type="similarity">
    <text evidence="2">Belongs to the gluconeogenesis factor family.</text>
</comment>
<accession>A0ABW2UX62</accession>
<dbReference type="HAMAP" id="MF_00973">
    <property type="entry name" value="Gluconeogen_factor"/>
    <property type="match status" value="1"/>
</dbReference>
<gene>
    <name evidence="3" type="primary">yvcK</name>
    <name evidence="3" type="ORF">ACFQU8_11490</name>
</gene>
<dbReference type="Gene3D" id="3.40.50.10680">
    <property type="entry name" value="CofD-like domains"/>
    <property type="match status" value="1"/>
</dbReference>
<dbReference type="CDD" id="cd07187">
    <property type="entry name" value="YvcK_like"/>
    <property type="match status" value="1"/>
</dbReference>
<dbReference type="InterPro" id="IPR002882">
    <property type="entry name" value="CofD"/>
</dbReference>
<dbReference type="Pfam" id="PF01933">
    <property type="entry name" value="CofD"/>
    <property type="match status" value="1"/>
</dbReference>
<evidence type="ECO:0000313" key="3">
    <source>
        <dbReference type="EMBL" id="MFC7747810.1"/>
    </source>
</evidence>
<name>A0ABW2UX62_9BACI</name>